<dbReference type="EMBL" id="CAJVPZ010017286">
    <property type="protein sequence ID" value="CAG8679510.1"/>
    <property type="molecule type" value="Genomic_DNA"/>
</dbReference>
<evidence type="ECO:0000256" key="1">
    <source>
        <dbReference type="SAM" id="MobiDB-lite"/>
    </source>
</evidence>
<reference evidence="2" key="1">
    <citation type="submission" date="2021-06" db="EMBL/GenBank/DDBJ databases">
        <authorList>
            <person name="Kallberg Y."/>
            <person name="Tangrot J."/>
            <person name="Rosling A."/>
        </authorList>
    </citation>
    <scope>NUCLEOTIDE SEQUENCE</scope>
    <source>
        <strain evidence="2">IN212</strain>
    </source>
</reference>
<dbReference type="AlphaFoldDB" id="A0A9N9ELQ0"/>
<proteinExistence type="predicted"/>
<dbReference type="Proteomes" id="UP000789396">
    <property type="component" value="Unassembled WGS sequence"/>
</dbReference>
<comment type="caution">
    <text evidence="2">The sequence shown here is derived from an EMBL/GenBank/DDBJ whole genome shotgun (WGS) entry which is preliminary data.</text>
</comment>
<sequence>IGITLDSELEILDPTENSLIQSAELMKSDGSEISDQGLLIGSELENLDSTKLPLLTEPVELVTGLHVFEQRFQALLETYPNINRYLQDLIYLTWHSWVRVYISRIFIAGMQSTQRVESINAIIHKAVSSSSTMSDVVEALDSQMQKEAINKDFLAWKYKLTTYYQPFVVDNFFSEINATIKKYFSTRIIAEIHKQMCESVLYKCEKLLVEEAFKFTKDQLNPNEPYENLTPTDNSEGIKNIEDYYDHRQIYFKSLLNSVEKNSVKEIWQIIPYILPKPFIETSSKNLNQADNVFQKAEFIPKHYDNIQEVQTRQHLQKKIEYGRLIGHFKKALSYSLKDNDQSGLDDIILVYISEKEAKLNNEMQSERENVLNENMNSDNVIKLSDDHVYNVDNIKDPTKHKGKGRPAGKRIKAYNEKVKKNIYEDLENPVSSSSDNTSGRKYRLCNKTGHYAPRCP</sequence>
<feature type="non-terminal residue" evidence="2">
    <location>
        <position position="457"/>
    </location>
</feature>
<feature type="compositionally biased region" description="Polar residues" evidence="1">
    <location>
        <begin position="430"/>
        <end position="440"/>
    </location>
</feature>
<dbReference type="PANTHER" id="PTHR31669:SF283">
    <property type="entry name" value="PROTEIN FAR1-RELATED SEQUENCE"/>
    <property type="match status" value="1"/>
</dbReference>
<dbReference type="GO" id="GO:0006355">
    <property type="term" value="P:regulation of DNA-templated transcription"/>
    <property type="evidence" value="ECO:0007669"/>
    <property type="project" value="InterPro"/>
</dbReference>
<dbReference type="PANTHER" id="PTHR31669">
    <property type="entry name" value="PROTEIN FAR1-RELATED SEQUENCE 10-RELATED"/>
    <property type="match status" value="1"/>
</dbReference>
<keyword evidence="3" id="KW-1185">Reference proteome</keyword>
<name>A0A9N9ELQ0_9GLOM</name>
<evidence type="ECO:0000313" key="2">
    <source>
        <dbReference type="EMBL" id="CAG8679510.1"/>
    </source>
</evidence>
<dbReference type="OrthoDB" id="2399698at2759"/>
<feature type="region of interest" description="Disordered" evidence="1">
    <location>
        <begin position="426"/>
        <end position="457"/>
    </location>
</feature>
<feature type="non-terminal residue" evidence="2">
    <location>
        <position position="1"/>
    </location>
</feature>
<organism evidence="2 3">
    <name type="scientific">Racocetra fulgida</name>
    <dbReference type="NCBI Taxonomy" id="60492"/>
    <lineage>
        <taxon>Eukaryota</taxon>
        <taxon>Fungi</taxon>
        <taxon>Fungi incertae sedis</taxon>
        <taxon>Mucoromycota</taxon>
        <taxon>Glomeromycotina</taxon>
        <taxon>Glomeromycetes</taxon>
        <taxon>Diversisporales</taxon>
        <taxon>Gigasporaceae</taxon>
        <taxon>Racocetra</taxon>
    </lineage>
</organism>
<evidence type="ECO:0000313" key="3">
    <source>
        <dbReference type="Proteomes" id="UP000789396"/>
    </source>
</evidence>
<gene>
    <name evidence="2" type="ORF">RFULGI_LOCUS9557</name>
</gene>
<protein>
    <submittedName>
        <fullName evidence="2">11266_t:CDS:1</fullName>
    </submittedName>
</protein>
<dbReference type="InterPro" id="IPR031052">
    <property type="entry name" value="FHY3/FAR1"/>
</dbReference>
<accession>A0A9N9ELQ0</accession>